<evidence type="ECO:0000313" key="9">
    <source>
        <dbReference type="EMBL" id="WPD19307.1"/>
    </source>
</evidence>
<evidence type="ECO:0000256" key="6">
    <source>
        <dbReference type="ARBA" id="ARBA00047816"/>
    </source>
</evidence>
<keyword evidence="7" id="KW-0472">Membrane</keyword>
<protein>
    <recommendedName>
        <fullName evidence="5">Cytochrome aa3 subunit 2</fullName>
    </recommendedName>
</protein>
<keyword evidence="10" id="KW-1185">Reference proteome</keyword>
<dbReference type="InterPro" id="IPR008972">
    <property type="entry name" value="Cupredoxin"/>
</dbReference>
<proteinExistence type="predicted"/>
<organism evidence="9 10">
    <name type="scientific">Thermaerobacter composti</name>
    <dbReference type="NCBI Taxonomy" id="554949"/>
    <lineage>
        <taxon>Bacteria</taxon>
        <taxon>Bacillati</taxon>
        <taxon>Bacillota</taxon>
        <taxon>Clostridia</taxon>
        <taxon>Eubacteriales</taxon>
        <taxon>Clostridiales Family XVII. Incertae Sedis</taxon>
        <taxon>Thermaerobacter</taxon>
    </lineage>
</organism>
<gene>
    <name evidence="9" type="ORF">Q5761_01135</name>
</gene>
<evidence type="ECO:0000256" key="3">
    <source>
        <dbReference type="ARBA" id="ARBA00023008"/>
    </source>
</evidence>
<comment type="catalytic activity">
    <reaction evidence="6">
        <text>4 Fe(II)-[cytochrome c] + O2 + 8 H(+)(in) = 4 Fe(III)-[cytochrome c] + 2 H2O + 4 H(+)(out)</text>
        <dbReference type="Rhea" id="RHEA:11436"/>
        <dbReference type="Rhea" id="RHEA-COMP:10350"/>
        <dbReference type="Rhea" id="RHEA-COMP:14399"/>
        <dbReference type="ChEBI" id="CHEBI:15377"/>
        <dbReference type="ChEBI" id="CHEBI:15378"/>
        <dbReference type="ChEBI" id="CHEBI:15379"/>
        <dbReference type="ChEBI" id="CHEBI:29033"/>
        <dbReference type="ChEBI" id="CHEBI:29034"/>
        <dbReference type="EC" id="7.1.1.9"/>
    </reaction>
</comment>
<dbReference type="InterPro" id="IPR001505">
    <property type="entry name" value="Copper_CuA"/>
</dbReference>
<dbReference type="CDD" id="cd13913">
    <property type="entry name" value="ba3_CcO_II_C"/>
    <property type="match status" value="1"/>
</dbReference>
<evidence type="ECO:0000313" key="10">
    <source>
        <dbReference type="Proteomes" id="UP001304683"/>
    </source>
</evidence>
<evidence type="ECO:0000256" key="5">
    <source>
        <dbReference type="ARBA" id="ARBA00031399"/>
    </source>
</evidence>
<dbReference type="SUPFAM" id="SSF49503">
    <property type="entry name" value="Cupredoxins"/>
    <property type="match status" value="1"/>
</dbReference>
<feature type="domain" description="Cytochrome oxidase subunit II copper A binding" evidence="8">
    <location>
        <begin position="1"/>
        <end position="167"/>
    </location>
</feature>
<dbReference type="InterPro" id="IPR051403">
    <property type="entry name" value="NosZ/Cyto_c_oxidase_sub2"/>
</dbReference>
<feature type="transmembrane region" description="Helical" evidence="7">
    <location>
        <begin position="12"/>
        <end position="32"/>
    </location>
</feature>
<dbReference type="Gene3D" id="2.60.40.420">
    <property type="entry name" value="Cupredoxins - blue copper proteins"/>
    <property type="match status" value="1"/>
</dbReference>
<dbReference type="InterPro" id="IPR034214">
    <property type="entry name" value="Ba3_CcO_II_C"/>
</dbReference>
<keyword evidence="2" id="KW-0479">Metal-binding</keyword>
<accession>A0ABZ0QRD5</accession>
<dbReference type="InterPro" id="IPR002429">
    <property type="entry name" value="CcO_II-like_C"/>
</dbReference>
<evidence type="ECO:0000256" key="1">
    <source>
        <dbReference type="ARBA" id="ARBA00004196"/>
    </source>
</evidence>
<dbReference type="PROSITE" id="PS00078">
    <property type="entry name" value="COX2"/>
    <property type="match status" value="1"/>
</dbReference>
<evidence type="ECO:0000259" key="8">
    <source>
        <dbReference type="PROSITE" id="PS50857"/>
    </source>
</evidence>
<dbReference type="EMBL" id="CP132508">
    <property type="protein sequence ID" value="WPD19307.1"/>
    <property type="molecule type" value="Genomic_DNA"/>
</dbReference>
<dbReference type="PROSITE" id="PS50857">
    <property type="entry name" value="COX2_CUA"/>
    <property type="match status" value="1"/>
</dbReference>
<keyword evidence="3" id="KW-0186">Copper</keyword>
<reference evidence="9 10" key="1">
    <citation type="submission" date="2023-08" db="EMBL/GenBank/DDBJ databases">
        <title>Genome sequence of Thermaerobacter compostii strain Ins1, a spore-forming filamentous bacterium isolated from a deep geothermal reservoir.</title>
        <authorList>
            <person name="Bregnard D."/>
            <person name="Gonzalez D."/>
            <person name="Junier P."/>
        </authorList>
    </citation>
    <scope>NUCLEOTIDE SEQUENCE [LARGE SCALE GENOMIC DNA]</scope>
    <source>
        <strain evidence="9 10">Ins1</strain>
    </source>
</reference>
<dbReference type="Proteomes" id="UP001304683">
    <property type="component" value="Chromosome"/>
</dbReference>
<evidence type="ECO:0000256" key="4">
    <source>
        <dbReference type="ARBA" id="ARBA00024688"/>
    </source>
</evidence>
<comment type="function">
    <text evidence="4">Subunits I and II form the functional core of the enzyme complex. Electrons originating in cytochrome c are transferred via heme a and Cu(A) to the binuclear center formed by heme a3 and Cu(B).</text>
</comment>
<keyword evidence="7" id="KW-0812">Transmembrane</keyword>
<dbReference type="RefSeq" id="WP_243123746.1">
    <property type="nucleotide sequence ID" value="NZ_CP132508.1"/>
</dbReference>
<keyword evidence="7" id="KW-1133">Transmembrane helix</keyword>
<name>A0ABZ0QRD5_9FIRM</name>
<evidence type="ECO:0000256" key="7">
    <source>
        <dbReference type="SAM" id="Phobius"/>
    </source>
</evidence>
<sequence>MVVHVDRYEKMWIWVSAAFQLALVLVLAYTTFGMGIRLPGSGDAHAAGVDHRTAAPARVTANDPPFTSPGVRAVGPNRYEVVMTAQAFGYEPNEIRIPRGATVDFVVTSKDVIHGFMIPGTTVNTMIIPGQVTHVQYTFDEPGEYTFFCHEYCGIGHHVMSGRIVVE</sequence>
<evidence type="ECO:0000256" key="2">
    <source>
        <dbReference type="ARBA" id="ARBA00022723"/>
    </source>
</evidence>
<dbReference type="Pfam" id="PF00116">
    <property type="entry name" value="COX2"/>
    <property type="match status" value="1"/>
</dbReference>
<dbReference type="PANTHER" id="PTHR42838:SF2">
    <property type="entry name" value="NITROUS-OXIDE REDUCTASE"/>
    <property type="match status" value="1"/>
</dbReference>
<dbReference type="PANTHER" id="PTHR42838">
    <property type="entry name" value="CYTOCHROME C OXIDASE SUBUNIT II"/>
    <property type="match status" value="1"/>
</dbReference>
<comment type="subcellular location">
    <subcellularLocation>
        <location evidence="1">Cell envelope</location>
    </subcellularLocation>
</comment>